<evidence type="ECO:0000313" key="2">
    <source>
        <dbReference type="Proteomes" id="UP000011668"/>
    </source>
</evidence>
<gene>
    <name evidence="1" type="ORF">AG1IA_07040</name>
</gene>
<protein>
    <submittedName>
        <fullName evidence="1">Uncharacterized protein</fullName>
    </submittedName>
</protein>
<comment type="caution">
    <text evidence="1">The sequence shown here is derived from an EMBL/GenBank/DDBJ whole genome shotgun (WGS) entry which is preliminary data.</text>
</comment>
<sequence>MVMAQRLKLHANKANHLGRKAQAGWIWHRCTRQAAEHKTNTQKLQGGLKIKMQ</sequence>
<keyword evidence="2" id="KW-1185">Reference proteome</keyword>
<proteinExistence type="predicted"/>
<organism evidence="1 2">
    <name type="scientific">Thanatephorus cucumeris (strain AG1-IA)</name>
    <name type="common">Rice sheath blight fungus</name>
    <name type="synonym">Rhizoctonia solani</name>
    <dbReference type="NCBI Taxonomy" id="983506"/>
    <lineage>
        <taxon>Eukaryota</taxon>
        <taxon>Fungi</taxon>
        <taxon>Dikarya</taxon>
        <taxon>Basidiomycota</taxon>
        <taxon>Agaricomycotina</taxon>
        <taxon>Agaricomycetes</taxon>
        <taxon>Cantharellales</taxon>
        <taxon>Ceratobasidiaceae</taxon>
        <taxon>Rhizoctonia</taxon>
        <taxon>Rhizoctonia solani AG-1</taxon>
    </lineage>
</organism>
<dbReference type="AlphaFoldDB" id="L8WQ82"/>
<dbReference type="EMBL" id="AFRT01001988">
    <property type="protein sequence ID" value="ELU38933.1"/>
    <property type="molecule type" value="Genomic_DNA"/>
</dbReference>
<evidence type="ECO:0000313" key="1">
    <source>
        <dbReference type="EMBL" id="ELU38933.1"/>
    </source>
</evidence>
<reference evidence="1 2" key="1">
    <citation type="journal article" date="2013" name="Nat. Commun.">
        <title>The evolution and pathogenic mechanisms of the rice sheath blight pathogen.</title>
        <authorList>
            <person name="Zheng A."/>
            <person name="Lin R."/>
            <person name="Xu L."/>
            <person name="Qin P."/>
            <person name="Tang C."/>
            <person name="Ai P."/>
            <person name="Zhang D."/>
            <person name="Liu Y."/>
            <person name="Sun Z."/>
            <person name="Feng H."/>
            <person name="Wang Y."/>
            <person name="Chen Y."/>
            <person name="Liang X."/>
            <person name="Fu R."/>
            <person name="Li Q."/>
            <person name="Zhang J."/>
            <person name="Yu X."/>
            <person name="Xie Z."/>
            <person name="Ding L."/>
            <person name="Guan P."/>
            <person name="Tang J."/>
            <person name="Liang Y."/>
            <person name="Wang S."/>
            <person name="Deng Q."/>
            <person name="Li S."/>
            <person name="Zhu J."/>
            <person name="Wang L."/>
            <person name="Liu H."/>
            <person name="Li P."/>
        </authorList>
    </citation>
    <scope>NUCLEOTIDE SEQUENCE [LARGE SCALE GENOMIC DNA]</scope>
    <source>
        <strain evidence="2">AG-1 IA</strain>
    </source>
</reference>
<dbReference type="Proteomes" id="UP000011668">
    <property type="component" value="Unassembled WGS sequence"/>
</dbReference>
<accession>L8WQ82</accession>
<name>L8WQ82_THACA</name>
<dbReference type="HOGENOM" id="CLU_3070320_0_0_1"/>